<name>A0ABY5PCW6_9ACTN</name>
<reference evidence="12" key="1">
    <citation type="submission" date="2021-11" db="EMBL/GenBank/DDBJ databases">
        <title>Cultivation dependent microbiological survey of springs from the worlds oldest radium mine currently devoted to the extraction of radon-saturated water.</title>
        <authorList>
            <person name="Kapinusova G."/>
            <person name="Smrhova T."/>
            <person name="Strejcek M."/>
            <person name="Suman J."/>
            <person name="Jani K."/>
            <person name="Pajer P."/>
            <person name="Uhlik O."/>
        </authorList>
    </citation>
    <scope>NUCLEOTIDE SEQUENCE [LARGE SCALE GENOMIC DNA]</scope>
    <source>
        <strain evidence="12">J379</strain>
    </source>
</reference>
<evidence type="ECO:0000259" key="10">
    <source>
        <dbReference type="PROSITE" id="PS50885"/>
    </source>
</evidence>
<dbReference type="SMART" id="SM00304">
    <property type="entry name" value="HAMP"/>
    <property type="match status" value="2"/>
</dbReference>
<organism evidence="11 12">
    <name type="scientific">Svornostia abyssi</name>
    <dbReference type="NCBI Taxonomy" id="2898438"/>
    <lineage>
        <taxon>Bacteria</taxon>
        <taxon>Bacillati</taxon>
        <taxon>Actinomycetota</taxon>
        <taxon>Thermoleophilia</taxon>
        <taxon>Solirubrobacterales</taxon>
        <taxon>Baekduiaceae</taxon>
        <taxon>Svornostia</taxon>
    </lineage>
</organism>
<dbReference type="InterPro" id="IPR004089">
    <property type="entry name" value="MCPsignal_dom"/>
</dbReference>
<dbReference type="Pfam" id="PF00015">
    <property type="entry name" value="MCPsignal"/>
    <property type="match status" value="1"/>
</dbReference>
<dbReference type="RefSeq" id="WP_353862948.1">
    <property type="nucleotide sequence ID" value="NZ_CP088295.1"/>
</dbReference>
<evidence type="ECO:0000256" key="2">
    <source>
        <dbReference type="ARBA" id="ARBA00022989"/>
    </source>
</evidence>
<evidence type="ECO:0000256" key="7">
    <source>
        <dbReference type="SAM" id="MobiDB-lite"/>
    </source>
</evidence>
<comment type="similarity">
    <text evidence="4">Belongs to the methyl-accepting chemotaxis (MCP) protein family.</text>
</comment>
<dbReference type="Gene3D" id="6.10.340.10">
    <property type="match status" value="1"/>
</dbReference>
<evidence type="ECO:0000256" key="4">
    <source>
        <dbReference type="ARBA" id="ARBA00029447"/>
    </source>
</evidence>
<dbReference type="Gene3D" id="1.10.287.950">
    <property type="entry name" value="Methyl-accepting chemotaxis protein"/>
    <property type="match status" value="1"/>
</dbReference>
<dbReference type="PANTHER" id="PTHR32089">
    <property type="entry name" value="METHYL-ACCEPTING CHEMOTAXIS PROTEIN MCPB"/>
    <property type="match status" value="1"/>
</dbReference>
<proteinExistence type="inferred from homology"/>
<dbReference type="SMART" id="SM00283">
    <property type="entry name" value="MA"/>
    <property type="match status" value="1"/>
</dbReference>
<sequence>MSVLRRARVGVRLTLSFALLLAAIATTVVVGVTTLGDLNAASDDTEAGRNVAALAILEDLGVNNASSAHEFVRHLYVFDGDLKVQDEVAAKIERQHAIADKALKDVGPLVTTPAAKQALATVIKDRAAVEKLMDEGVELSRQETIQEVEERDGSRTLYLEQLVPAMDQLSADETKLVAQVRQDTDAALQATADQARDGQRILLGVGLIAVLLTIALALFITRSITKPMRRFVTQLRSVQEHDLTELGRGLQAMADGDLTVHVSAQAEQVGDTAPDEVGAAARVVDSVVEQSHSSIAAYEETRGNLGEILSGVTRSAQQVSRASGQMASTSQESGAAIHEVANAMTEVAQGAERQVAAVATTRDSVEQIADNAERSARQARETAEAAAGARSVARDGVGAAGAATEAMESVRTATEAATVAMRELAAKSERIGTIVDTITAIAEQTNLLALNAAIEAARAGEQGRGFAVVADEVRKLAEESQGSATEIAALLDDISKGTQGAVSLVEDGAKRTGDGATTVEQARAAFERIDEAVEGMTARVEAIAADVGESAELMRGRIAHDMAEMSAVAEQSSASAEEVSASTQETSAATQQVANSAQELATTAAELERLVEKFRVEDDRADLGIAS</sequence>
<evidence type="ECO:0000259" key="9">
    <source>
        <dbReference type="PROSITE" id="PS50111"/>
    </source>
</evidence>
<keyword evidence="12" id="KW-1185">Reference proteome</keyword>
<accession>A0ABY5PCW6</accession>
<dbReference type="InterPro" id="IPR003660">
    <property type="entry name" value="HAMP_dom"/>
</dbReference>
<evidence type="ECO:0000256" key="5">
    <source>
        <dbReference type="PROSITE-ProRule" id="PRU00284"/>
    </source>
</evidence>
<keyword evidence="3 5" id="KW-0807">Transducer</keyword>
<evidence type="ECO:0000313" key="11">
    <source>
        <dbReference type="EMBL" id="UUY02421.1"/>
    </source>
</evidence>
<feature type="transmembrane region" description="Helical" evidence="8">
    <location>
        <begin position="201"/>
        <end position="220"/>
    </location>
</feature>
<protein>
    <submittedName>
        <fullName evidence="11">Methyl-accepting chemotaxis protein</fullName>
    </submittedName>
</protein>
<dbReference type="PANTHER" id="PTHR32089:SF112">
    <property type="entry name" value="LYSOZYME-LIKE PROTEIN-RELATED"/>
    <property type="match status" value="1"/>
</dbReference>
<keyword evidence="6" id="KW-0175">Coiled coil</keyword>
<dbReference type="PROSITE" id="PS50885">
    <property type="entry name" value="HAMP"/>
    <property type="match status" value="1"/>
</dbReference>
<evidence type="ECO:0000313" key="12">
    <source>
        <dbReference type="Proteomes" id="UP001058860"/>
    </source>
</evidence>
<gene>
    <name evidence="11" type="ORF">LRS13_17160</name>
</gene>
<dbReference type="InterPro" id="IPR024478">
    <property type="entry name" value="HlyB_4HB_MCP"/>
</dbReference>
<feature type="coiled-coil region" evidence="6">
    <location>
        <begin position="362"/>
        <end position="389"/>
    </location>
</feature>
<evidence type="ECO:0000256" key="3">
    <source>
        <dbReference type="ARBA" id="ARBA00023224"/>
    </source>
</evidence>
<evidence type="ECO:0000256" key="1">
    <source>
        <dbReference type="ARBA" id="ARBA00022692"/>
    </source>
</evidence>
<dbReference type="SUPFAM" id="SSF58104">
    <property type="entry name" value="Methyl-accepting chemotaxis protein (MCP) signaling domain"/>
    <property type="match status" value="2"/>
</dbReference>
<dbReference type="PROSITE" id="PS50111">
    <property type="entry name" value="CHEMOTAXIS_TRANSDUC_2"/>
    <property type="match status" value="1"/>
</dbReference>
<keyword evidence="8" id="KW-0472">Membrane</keyword>
<feature type="domain" description="HAMP" evidence="10">
    <location>
        <begin position="243"/>
        <end position="296"/>
    </location>
</feature>
<keyword evidence="2 8" id="KW-1133">Transmembrane helix</keyword>
<keyword evidence="1 8" id="KW-0812">Transmembrane</keyword>
<dbReference type="Pfam" id="PF12729">
    <property type="entry name" value="4HB_MCP_1"/>
    <property type="match status" value="1"/>
</dbReference>
<evidence type="ECO:0000256" key="8">
    <source>
        <dbReference type="SAM" id="Phobius"/>
    </source>
</evidence>
<dbReference type="EMBL" id="CP088295">
    <property type="protein sequence ID" value="UUY02421.1"/>
    <property type="molecule type" value="Genomic_DNA"/>
</dbReference>
<feature type="domain" description="Methyl-accepting transducer" evidence="9">
    <location>
        <begin position="329"/>
        <end position="587"/>
    </location>
</feature>
<feature type="region of interest" description="Disordered" evidence="7">
    <location>
        <begin position="569"/>
        <end position="599"/>
    </location>
</feature>
<evidence type="ECO:0000256" key="6">
    <source>
        <dbReference type="SAM" id="Coils"/>
    </source>
</evidence>
<dbReference type="Proteomes" id="UP001058860">
    <property type="component" value="Chromosome"/>
</dbReference>